<dbReference type="AlphaFoldDB" id="H1YIH8"/>
<evidence type="ECO:0000256" key="7">
    <source>
        <dbReference type="PIRSR" id="PIRSR606710-2"/>
    </source>
</evidence>
<dbReference type="SUPFAM" id="SSF49785">
    <property type="entry name" value="Galactose-binding domain-like"/>
    <property type="match status" value="1"/>
</dbReference>
<evidence type="ECO:0000256" key="5">
    <source>
        <dbReference type="ARBA" id="ARBA00023295"/>
    </source>
</evidence>
<keyword evidence="5" id="KW-0326">Glycosidase</keyword>
<dbReference type="Pfam" id="PF13385">
    <property type="entry name" value="Laminin_G_3"/>
    <property type="match status" value="1"/>
</dbReference>
<dbReference type="GO" id="GO:0045493">
    <property type="term" value="P:xylan catabolic process"/>
    <property type="evidence" value="ECO:0007669"/>
    <property type="project" value="UniProtKB-KW"/>
</dbReference>
<dbReference type="OrthoDB" id="9803461at2"/>
<dbReference type="HOGENOM" id="CLU_287681_0_0_10"/>
<evidence type="ECO:0000256" key="8">
    <source>
        <dbReference type="SAM" id="SignalP"/>
    </source>
</evidence>
<dbReference type="InterPro" id="IPR023296">
    <property type="entry name" value="Glyco_hydro_beta-prop_sf"/>
</dbReference>
<dbReference type="Gene3D" id="2.60.120.200">
    <property type="match status" value="1"/>
</dbReference>
<evidence type="ECO:0000259" key="9">
    <source>
        <dbReference type="PROSITE" id="PS50022"/>
    </source>
</evidence>
<dbReference type="InterPro" id="IPR008979">
    <property type="entry name" value="Galactose-bd-like_sf"/>
</dbReference>
<organism evidence="10 11">
    <name type="scientific">Mucilaginibacter paludis DSM 18603</name>
    <dbReference type="NCBI Taxonomy" id="714943"/>
    <lineage>
        <taxon>Bacteria</taxon>
        <taxon>Pseudomonadati</taxon>
        <taxon>Bacteroidota</taxon>
        <taxon>Sphingobacteriia</taxon>
        <taxon>Sphingobacteriales</taxon>
        <taxon>Sphingobacteriaceae</taxon>
        <taxon>Mucilaginibacter</taxon>
    </lineage>
</organism>
<proteinExistence type="inferred from homology"/>
<dbReference type="Pfam" id="PF04616">
    <property type="entry name" value="Glyco_hydro_43"/>
    <property type="match status" value="1"/>
</dbReference>
<evidence type="ECO:0000256" key="4">
    <source>
        <dbReference type="ARBA" id="ARBA00023277"/>
    </source>
</evidence>
<comment type="similarity">
    <text evidence="1">Belongs to the glycosyl hydrolase 43 family.</text>
</comment>
<keyword evidence="2" id="KW-0624">Polysaccharide degradation</keyword>
<dbReference type="PROSITE" id="PS50022">
    <property type="entry name" value="FA58C_3"/>
    <property type="match status" value="1"/>
</dbReference>
<feature type="domain" description="F5/8 type C" evidence="9">
    <location>
        <begin position="316"/>
        <end position="464"/>
    </location>
</feature>
<evidence type="ECO:0000313" key="10">
    <source>
        <dbReference type="EMBL" id="EHQ26544.1"/>
    </source>
</evidence>
<gene>
    <name evidence="10" type="ORF">Mucpa_2422</name>
</gene>
<keyword evidence="4" id="KW-0119">Carbohydrate metabolism</keyword>
<dbReference type="Gene3D" id="2.115.10.20">
    <property type="entry name" value="Glycosyl hydrolase domain, family 43"/>
    <property type="match status" value="1"/>
</dbReference>
<dbReference type="InterPro" id="IPR000421">
    <property type="entry name" value="FA58C"/>
</dbReference>
<feature type="signal peptide" evidence="8">
    <location>
        <begin position="1"/>
        <end position="23"/>
    </location>
</feature>
<dbReference type="SUPFAM" id="SSF75005">
    <property type="entry name" value="Arabinanase/levansucrase/invertase"/>
    <property type="match status" value="1"/>
</dbReference>
<evidence type="ECO:0000256" key="1">
    <source>
        <dbReference type="ARBA" id="ARBA00009865"/>
    </source>
</evidence>
<reference evidence="10" key="1">
    <citation type="submission" date="2011-09" db="EMBL/GenBank/DDBJ databases">
        <title>The permanent draft genome of Mucilaginibacter paludis DSM 18603.</title>
        <authorList>
            <consortium name="US DOE Joint Genome Institute (JGI-PGF)"/>
            <person name="Lucas S."/>
            <person name="Han J."/>
            <person name="Lapidus A."/>
            <person name="Bruce D."/>
            <person name="Goodwin L."/>
            <person name="Pitluck S."/>
            <person name="Peters L."/>
            <person name="Kyrpides N."/>
            <person name="Mavromatis K."/>
            <person name="Ivanova N."/>
            <person name="Mikhailova N."/>
            <person name="Held B."/>
            <person name="Detter J.C."/>
            <person name="Tapia R."/>
            <person name="Han C."/>
            <person name="Land M."/>
            <person name="Hauser L."/>
            <person name="Markowitz V."/>
            <person name="Cheng J.-F."/>
            <person name="Hugenholtz P."/>
            <person name="Woyke T."/>
            <person name="Wu D."/>
            <person name="Tindall B."/>
            <person name="Brambilla E."/>
            <person name="Klenk H.-P."/>
            <person name="Eisen J.A."/>
        </authorList>
    </citation>
    <scope>NUCLEOTIDE SEQUENCE [LARGE SCALE GENOMIC DNA]</scope>
    <source>
        <strain evidence="10">DSM 18603</strain>
    </source>
</reference>
<evidence type="ECO:0000256" key="3">
    <source>
        <dbReference type="ARBA" id="ARBA00022801"/>
    </source>
</evidence>
<dbReference type="InterPro" id="IPR006710">
    <property type="entry name" value="Glyco_hydro_43"/>
</dbReference>
<name>H1YIH8_9SPHI</name>
<dbReference type="RefSeq" id="WP_008506644.1">
    <property type="nucleotide sequence ID" value="NZ_CM001403.1"/>
</dbReference>
<keyword evidence="8" id="KW-0732">Signal</keyword>
<dbReference type="CDD" id="cd18608">
    <property type="entry name" value="GH43_F5-8_typeC-like"/>
    <property type="match status" value="1"/>
</dbReference>
<keyword evidence="3 10" id="KW-0378">Hydrolase</keyword>
<evidence type="ECO:0000256" key="6">
    <source>
        <dbReference type="PIRSR" id="PIRSR606710-1"/>
    </source>
</evidence>
<keyword evidence="11" id="KW-1185">Reference proteome</keyword>
<dbReference type="Gene3D" id="2.60.120.260">
    <property type="entry name" value="Galactose-binding domain-like"/>
    <property type="match status" value="1"/>
</dbReference>
<feature type="chain" id="PRO_5003559136" evidence="8">
    <location>
        <begin position="24"/>
        <end position="1198"/>
    </location>
</feature>
<dbReference type="SUPFAM" id="SSF49899">
    <property type="entry name" value="Concanavalin A-like lectins/glucanases"/>
    <property type="match status" value="1"/>
</dbReference>
<dbReference type="PANTHER" id="PTHR43772:SF2">
    <property type="entry name" value="PUTATIVE (AFU_ORTHOLOGUE AFUA_2G04480)-RELATED"/>
    <property type="match status" value="1"/>
</dbReference>
<dbReference type="GO" id="GO:0004553">
    <property type="term" value="F:hydrolase activity, hydrolyzing O-glycosyl compounds"/>
    <property type="evidence" value="ECO:0007669"/>
    <property type="project" value="InterPro"/>
</dbReference>
<protein>
    <submittedName>
        <fullName evidence="10">Glycoside hydrolase family 43</fullName>
    </submittedName>
</protein>
<feature type="active site" description="Proton donor" evidence="6">
    <location>
        <position position="206"/>
    </location>
</feature>
<dbReference type="Proteomes" id="UP000002774">
    <property type="component" value="Chromosome"/>
</dbReference>
<feature type="site" description="Important for catalytic activity, responsible for pKa modulation of the active site Glu and correct orientation of both the proton donor and substrate" evidence="7">
    <location>
        <position position="152"/>
    </location>
</feature>
<keyword evidence="2" id="KW-0858">Xylan degradation</keyword>
<dbReference type="eggNOG" id="COG3507">
    <property type="taxonomic scope" value="Bacteria"/>
</dbReference>
<sequence length="1198" mass="132751">MFRFFLKLIITLGFSVTSLTAFCQKNTATLPGNGNPLIPGYFADPTVRKFGDTFYIYATTDGNGGGHGPSQVWISKDFVNWKMKDMNWPTSNYYWAPDVINGNDHKYYMYYCQPVDIYGASATSPTGPWTPLLPDGKSMIPNYFIPGVITLDGQTFKDDDGKIYMFWGTWGTYPDHGCGVGLLNPDMHTFSKKAKIPNTIAKDFFEAPFMFKRKGIYYLTYSSGFCENETYRVQYAISKTGPMGPFVFGKNNPVLSTNSDSTVHGPGHESVIQIGNDFYMVYHRHNNPHSNGGYHRQVCADKITFDAEGNIEKLIPTHTGVGLLGKSTVRAINLAYKKTATASSFYNDDYRPSFATDDNNGTLWRPAHNDGTAAWLKIDLGEVKTIKQVLTQFEYATWYYQYKIEISADGLKWDLFADKTHNQQHGSPMIDNGDVKARYVRLMITGTEYPGLFKSIWNVKIYSDRAIQDEAGQLTVTGQVDSTRQKGLLVSFDADSLQKGQSVPEFSNKGVLGGTFVAGGKAPYVDIIKGKKALVFNGSQNFESTIQVPRILCGNNSYTVAYTIYSSELLNENPVLSWTAGESEHRGAIFGYGKNRDFGVAQHFGVSDLPFGAMPSSAAWHQIVITYDGVFEKVFVDGVLNNKENKMLFMQPANKIFFGSKTNKTLFLNAAVSSLKVYDISLPDSLVSKSFNIKSHDDIPVSLDADKLSYGKLTEWENNGSLGGKFAALGDVKPIVKDICGKIAVAFFGSDNLDFYKVNKDTTNNHSLIASVFLPDPVKYNSNQRDKNNLESWAVDHENSAGKWHLLVRTKKGGKVTDFMDGAKVIANIQFDNIFKTLFSKTSGGNGFKGAVSTLICLAQSLTPGEVAQITAIWFKNFHPVTLKTPDFVIPPHAVSPTLIEMTAAAHTAEKEDLQYYFQDEKTSAKAGAWSSDSHYTDFKAVPDHIYSYRFKVRDNFGNVSRFSAARTVSTSQAQFEVTNFDFSRQADTSNIASGNSNWSGVVGAQQAGANDNIYVADQLLTLKSKGSNWDGNLPYGPFIYKTIAGDFIAETEVADLSGYKERTVKGNNDVGLMARKAITLASENTPEALLQNSLFPAWNCGNLFTNFQSGQRMQTNTQGGWNFGRYLQIQRSGNIFSIRFSADGKIWNDIPGSPIKRDDLNGFPLQVGLFQSTYGPQEGFGTFRSFKITQEKKASAK</sequence>
<dbReference type="Pfam" id="PF00754">
    <property type="entry name" value="F5_F8_type_C"/>
    <property type="match status" value="1"/>
</dbReference>
<dbReference type="PANTHER" id="PTHR43772">
    <property type="entry name" value="ENDO-1,4-BETA-XYLANASE"/>
    <property type="match status" value="1"/>
</dbReference>
<evidence type="ECO:0000256" key="2">
    <source>
        <dbReference type="ARBA" id="ARBA00022651"/>
    </source>
</evidence>
<dbReference type="STRING" id="714943.Mucpa_2422"/>
<dbReference type="EMBL" id="CM001403">
    <property type="protein sequence ID" value="EHQ26544.1"/>
    <property type="molecule type" value="Genomic_DNA"/>
</dbReference>
<dbReference type="InterPro" id="IPR052176">
    <property type="entry name" value="Glycosyl_Hydrlase_43_Enz"/>
</dbReference>
<accession>H1YIH8</accession>
<feature type="active site" description="Proton acceptor" evidence="6">
    <location>
        <position position="44"/>
    </location>
</feature>
<dbReference type="InterPro" id="IPR013320">
    <property type="entry name" value="ConA-like_dom_sf"/>
</dbReference>
<evidence type="ECO:0000313" key="11">
    <source>
        <dbReference type="Proteomes" id="UP000002774"/>
    </source>
</evidence>